<evidence type="ECO:0000259" key="3">
    <source>
        <dbReference type="Pfam" id="PF00496"/>
    </source>
</evidence>
<comment type="subcellular location">
    <subcellularLocation>
        <location evidence="1">Periplasm</location>
    </subcellularLocation>
</comment>
<dbReference type="PROSITE" id="PS51318">
    <property type="entry name" value="TAT"/>
    <property type="match status" value="1"/>
</dbReference>
<proteinExistence type="inferred from homology"/>
<name>A0ABS6HBJ6_9PROT</name>
<accession>A0ABS6HBJ6</accession>
<evidence type="ECO:0000313" key="4">
    <source>
        <dbReference type="EMBL" id="MBU8545721.1"/>
    </source>
</evidence>
<reference evidence="4 5" key="1">
    <citation type="submission" date="2021-01" db="EMBL/GenBank/DDBJ databases">
        <title>Roseomonas sp. nov, a bacterium isolated from an oil production mixture in Yumen Oilfield.</title>
        <authorList>
            <person name="Wu D."/>
        </authorList>
    </citation>
    <scope>NUCLEOTIDE SEQUENCE [LARGE SCALE GENOMIC DNA]</scope>
    <source>
        <strain evidence="4 5">ROY-5-3</strain>
    </source>
</reference>
<evidence type="ECO:0000256" key="1">
    <source>
        <dbReference type="ARBA" id="ARBA00004418"/>
    </source>
</evidence>
<dbReference type="CDD" id="cd08516">
    <property type="entry name" value="PBP2_NikA_DppA_OppA_like_11"/>
    <property type="match status" value="1"/>
</dbReference>
<organism evidence="4 5">
    <name type="scientific">Falsiroseomonas oleicola</name>
    <dbReference type="NCBI Taxonomy" id="2801474"/>
    <lineage>
        <taxon>Bacteria</taxon>
        <taxon>Pseudomonadati</taxon>
        <taxon>Pseudomonadota</taxon>
        <taxon>Alphaproteobacteria</taxon>
        <taxon>Acetobacterales</taxon>
        <taxon>Roseomonadaceae</taxon>
        <taxon>Falsiroseomonas</taxon>
    </lineage>
</organism>
<protein>
    <submittedName>
        <fullName evidence="4">ABC transporter substrate-binding protein</fullName>
    </submittedName>
</protein>
<evidence type="ECO:0000256" key="2">
    <source>
        <dbReference type="ARBA" id="ARBA00005695"/>
    </source>
</evidence>
<dbReference type="EMBL" id="JAERQM010000005">
    <property type="protein sequence ID" value="MBU8545721.1"/>
    <property type="molecule type" value="Genomic_DNA"/>
</dbReference>
<comment type="similarity">
    <text evidence="2">Belongs to the bacterial solute-binding protein 5 family.</text>
</comment>
<gene>
    <name evidence="4" type="ORF">JJQ90_18505</name>
</gene>
<dbReference type="InterPro" id="IPR000914">
    <property type="entry name" value="SBP_5_dom"/>
</dbReference>
<dbReference type="PIRSF" id="PIRSF002741">
    <property type="entry name" value="MppA"/>
    <property type="match status" value="1"/>
</dbReference>
<dbReference type="PANTHER" id="PTHR30290">
    <property type="entry name" value="PERIPLASMIC BINDING COMPONENT OF ABC TRANSPORTER"/>
    <property type="match status" value="1"/>
</dbReference>
<feature type="domain" description="Solute-binding protein family 5" evidence="3">
    <location>
        <begin position="76"/>
        <end position="415"/>
    </location>
</feature>
<dbReference type="InterPro" id="IPR030678">
    <property type="entry name" value="Peptide/Ni-bd"/>
</dbReference>
<comment type="caution">
    <text evidence="4">The sequence shown here is derived from an EMBL/GenBank/DDBJ whole genome shotgun (WGS) entry which is preliminary data.</text>
</comment>
<dbReference type="InterPro" id="IPR039424">
    <property type="entry name" value="SBP_5"/>
</dbReference>
<dbReference type="InterPro" id="IPR006311">
    <property type="entry name" value="TAT_signal"/>
</dbReference>
<keyword evidence="5" id="KW-1185">Reference proteome</keyword>
<evidence type="ECO:0000313" key="5">
    <source>
        <dbReference type="Proteomes" id="UP000689967"/>
    </source>
</evidence>
<dbReference type="RefSeq" id="WP_216877720.1">
    <property type="nucleotide sequence ID" value="NZ_JAERQM010000005.1"/>
</dbReference>
<dbReference type="Proteomes" id="UP000689967">
    <property type="component" value="Unassembled WGS sequence"/>
</dbReference>
<sequence>MLNLTRRHLLGAAASLGAAPLLTNPARAQQRPGVIRMGLSAWPPNLQPWPSTGASAGTVKMLIHRRLTRFDEKGELHGELAREFALDAEGAWVFKLRPEAVFHNGEKVTAEDVKWCIEQIAGERSTAYYRAQMQQIARVETPDATTVRLVMKEPTATVPLWFANYNMPIISRASRDMNAAIGCGPYRVASQERGSWIQLEKANNYWVPGLPRTHTIRMTIYADENLRLAALQSGDVDMIEYVPWAGMAAVDADPRLKLDAQMGPFMDILFNGTRPPFNNPLVRRAVAHAVKREDIVRVAFSGRGKPIEGMPIVEGTPWYDAELAKGHAYNPERAKALLAEAGFPNGFSTTLLATSQFGMHKDSAEITQQYLAAIGIQAELRLTDWSTRVSAGIRGQYDIAVHGVSADFNDPDGLTVVLDTSLSDAHGRSFRLSTPRTVELLRKGRAEFDTAKRIEIYKDMQRAALEEVPVVGLAWREQGYGFDRRITGFANLPGALTTSSGAMLEFAAFG</sequence>
<dbReference type="Pfam" id="PF00496">
    <property type="entry name" value="SBP_bac_5"/>
    <property type="match status" value="1"/>
</dbReference>